<dbReference type="InterPro" id="IPR058627">
    <property type="entry name" value="MdtA-like_C"/>
</dbReference>
<accession>A0A7G6VZX9</accession>
<dbReference type="InterPro" id="IPR006143">
    <property type="entry name" value="RND_pump_MFP"/>
</dbReference>
<dbReference type="Pfam" id="PF25967">
    <property type="entry name" value="RND-MFP_C"/>
    <property type="match status" value="1"/>
</dbReference>
<dbReference type="InterPro" id="IPR058625">
    <property type="entry name" value="MdtA-like_BSH"/>
</dbReference>
<dbReference type="Pfam" id="PF25917">
    <property type="entry name" value="BSH_RND"/>
    <property type="match status" value="1"/>
</dbReference>
<comment type="similarity">
    <text evidence="2">Belongs to the membrane fusion protein (MFP) (TC 8.A.1) family.</text>
</comment>
<feature type="domain" description="Multidrug resistance protein MdtA-like barrel-sandwich hybrid" evidence="5">
    <location>
        <begin position="89"/>
        <end position="223"/>
    </location>
</feature>
<dbReference type="GO" id="GO:0005886">
    <property type="term" value="C:plasma membrane"/>
    <property type="evidence" value="ECO:0007669"/>
    <property type="project" value="TreeGrafter"/>
</dbReference>
<evidence type="ECO:0000256" key="1">
    <source>
        <dbReference type="ARBA" id="ARBA00004196"/>
    </source>
</evidence>
<dbReference type="GO" id="GO:0030313">
    <property type="term" value="C:cell envelope"/>
    <property type="evidence" value="ECO:0007669"/>
    <property type="project" value="UniProtKB-SubCell"/>
</dbReference>
<feature type="region of interest" description="Disordered" evidence="4">
    <location>
        <begin position="404"/>
        <end position="426"/>
    </location>
</feature>
<evidence type="ECO:0000259" key="5">
    <source>
        <dbReference type="Pfam" id="PF25917"/>
    </source>
</evidence>
<name>A0A7G6VZX9_9SPHN</name>
<geneLocation type="plasmid" evidence="8 9">
    <name>plas1</name>
</geneLocation>
<dbReference type="PANTHER" id="PTHR30158:SF24">
    <property type="entry name" value="HLYD FAMILY SECRETION PROTEIN"/>
    <property type="match status" value="1"/>
</dbReference>
<keyword evidence="3" id="KW-0175">Coiled coil</keyword>
<feature type="compositionally biased region" description="Basic and acidic residues" evidence="4">
    <location>
        <begin position="14"/>
        <end position="23"/>
    </location>
</feature>
<organism evidence="8 9">
    <name type="scientific">Croceicoccus marinus</name>
    <dbReference type="NCBI Taxonomy" id="450378"/>
    <lineage>
        <taxon>Bacteria</taxon>
        <taxon>Pseudomonadati</taxon>
        <taxon>Pseudomonadota</taxon>
        <taxon>Alphaproteobacteria</taxon>
        <taxon>Sphingomonadales</taxon>
        <taxon>Erythrobacteraceae</taxon>
        <taxon>Croceicoccus</taxon>
    </lineage>
</organism>
<dbReference type="GO" id="GO:0022857">
    <property type="term" value="F:transmembrane transporter activity"/>
    <property type="evidence" value="ECO:0007669"/>
    <property type="project" value="InterPro"/>
</dbReference>
<dbReference type="InterPro" id="IPR058626">
    <property type="entry name" value="MdtA-like_b-barrel"/>
</dbReference>
<feature type="compositionally biased region" description="Polar residues" evidence="4">
    <location>
        <begin position="1"/>
        <end position="12"/>
    </location>
</feature>
<dbReference type="Proteomes" id="UP000515297">
    <property type="component" value="Plasmid plas1"/>
</dbReference>
<dbReference type="SUPFAM" id="SSF111369">
    <property type="entry name" value="HlyD-like secretion proteins"/>
    <property type="match status" value="1"/>
</dbReference>
<dbReference type="Gene3D" id="1.10.287.470">
    <property type="entry name" value="Helix hairpin bin"/>
    <property type="match status" value="1"/>
</dbReference>
<evidence type="ECO:0000259" key="7">
    <source>
        <dbReference type="Pfam" id="PF25967"/>
    </source>
</evidence>
<dbReference type="RefSeq" id="WP_185885999.1">
    <property type="nucleotide sequence ID" value="NZ_CP060053.1"/>
</dbReference>
<gene>
    <name evidence="8" type="ORF">H4O24_15395</name>
</gene>
<evidence type="ECO:0000256" key="4">
    <source>
        <dbReference type="SAM" id="MobiDB-lite"/>
    </source>
</evidence>
<feature type="region of interest" description="Disordered" evidence="4">
    <location>
        <begin position="1"/>
        <end position="25"/>
    </location>
</feature>
<dbReference type="PANTHER" id="PTHR30158">
    <property type="entry name" value="ACRA/E-RELATED COMPONENT OF DRUG EFFLUX TRANSPORTER"/>
    <property type="match status" value="1"/>
</dbReference>
<comment type="subcellular location">
    <subcellularLocation>
        <location evidence="1">Cell envelope</location>
    </subcellularLocation>
</comment>
<evidence type="ECO:0000256" key="2">
    <source>
        <dbReference type="ARBA" id="ARBA00009477"/>
    </source>
</evidence>
<dbReference type="Gene3D" id="2.40.50.100">
    <property type="match status" value="1"/>
</dbReference>
<evidence type="ECO:0000256" key="3">
    <source>
        <dbReference type="SAM" id="Coils"/>
    </source>
</evidence>
<feature type="domain" description="Multidrug resistance protein MdtA-like C-terminal permuted SH3" evidence="7">
    <location>
        <begin position="327"/>
        <end position="384"/>
    </location>
</feature>
<evidence type="ECO:0000313" key="9">
    <source>
        <dbReference type="Proteomes" id="UP000515297"/>
    </source>
</evidence>
<keyword evidence="8" id="KW-0614">Plasmid</keyword>
<proteinExistence type="inferred from homology"/>
<dbReference type="NCBIfam" id="TIGR01730">
    <property type="entry name" value="RND_mfp"/>
    <property type="match status" value="1"/>
</dbReference>
<feature type="coiled-coil region" evidence="3">
    <location>
        <begin position="129"/>
        <end position="187"/>
    </location>
</feature>
<dbReference type="EMBL" id="CP060053">
    <property type="protein sequence ID" value="QNE07294.1"/>
    <property type="molecule type" value="Genomic_DNA"/>
</dbReference>
<dbReference type="GO" id="GO:0046677">
    <property type="term" value="P:response to antibiotic"/>
    <property type="evidence" value="ECO:0007669"/>
    <property type="project" value="TreeGrafter"/>
</dbReference>
<dbReference type="AlphaFoldDB" id="A0A7G6VZX9"/>
<reference evidence="8 9" key="1">
    <citation type="submission" date="2020-08" db="EMBL/GenBank/DDBJ databases">
        <authorList>
            <person name="Liu G."/>
            <person name="Sun C."/>
        </authorList>
    </citation>
    <scope>NUCLEOTIDE SEQUENCE [LARGE SCALE GENOMIC DNA]</scope>
    <source>
        <strain evidence="8 9">OT19</strain>
        <plasmid evidence="8 9">plas1</plasmid>
    </source>
</reference>
<dbReference type="Pfam" id="PF25944">
    <property type="entry name" value="Beta-barrel_RND"/>
    <property type="match status" value="1"/>
</dbReference>
<evidence type="ECO:0000313" key="8">
    <source>
        <dbReference type="EMBL" id="QNE07294.1"/>
    </source>
</evidence>
<feature type="domain" description="Multidrug resistance protein MdtA-like beta-barrel" evidence="6">
    <location>
        <begin position="238"/>
        <end position="319"/>
    </location>
</feature>
<sequence>MTIQTPLDSFQTRIGKEGGDPGLRRPRKRTLALAGLAAALLAGLSWQVFGDSSAEAAPPPVPEVTTAAPIVREVTEWDDYIGRFAPSEMVEVRPRVSGAITAIHFRDGDFVRKGQPLFTVDPRPYRAALTEARADVAAAQSALALAQSDYDRVAGLTGDEAMAESEVEQLQTRVRSARAALAAARARADRRALDVQFATVRAPISGQISDRRIDVGNLVSGENGAGATLLTTINTIDPIYFAFDASEALYLKTRRQSEGGNDAARVQVRLQDEADYRWEGELDFTDNALNPNSGTIRARALFRNPDGFLRPGMFGDMRLADAGTARALLIPDAAVQSDQARKVVLTVGKDDVVTAKPVEPGPLVQGLRVIRSGLLPGDRVVISNFAEAVAGSKVDSRRGQIAFARGDAARPPSPGEPVAAQATIAE</sequence>
<dbReference type="Gene3D" id="2.40.30.170">
    <property type="match status" value="1"/>
</dbReference>
<protein>
    <submittedName>
        <fullName evidence="8">Efflux RND transporter periplasmic adaptor subunit</fullName>
    </submittedName>
</protein>
<dbReference type="Gene3D" id="2.40.420.20">
    <property type="match status" value="1"/>
</dbReference>
<evidence type="ECO:0000259" key="6">
    <source>
        <dbReference type="Pfam" id="PF25944"/>
    </source>
</evidence>